<dbReference type="SUPFAM" id="SSF56399">
    <property type="entry name" value="ADP-ribosylation"/>
    <property type="match status" value="1"/>
</dbReference>
<dbReference type="AlphaFoldDB" id="A0A814X3W3"/>
<gene>
    <name evidence="2" type="ORF">XAT740_LOCUS24131</name>
</gene>
<keyword evidence="3" id="KW-1185">Reference proteome</keyword>
<dbReference type="Proteomes" id="UP000663828">
    <property type="component" value="Unassembled WGS sequence"/>
</dbReference>
<dbReference type="EMBL" id="CAJNOR010001852">
    <property type="protein sequence ID" value="CAF1209836.1"/>
    <property type="molecule type" value="Genomic_DNA"/>
</dbReference>
<dbReference type="Gene3D" id="3.90.176.10">
    <property type="entry name" value="Toxin ADP-ribosyltransferase, Chain A, domain 1"/>
    <property type="match status" value="1"/>
</dbReference>
<protein>
    <recommendedName>
        <fullName evidence="4">Tetratricopeptide repeat protein</fullName>
    </recommendedName>
</protein>
<name>A0A814X3W3_ADIRI</name>
<reference evidence="2" key="1">
    <citation type="submission" date="2021-02" db="EMBL/GenBank/DDBJ databases">
        <authorList>
            <person name="Nowell W R."/>
        </authorList>
    </citation>
    <scope>NUCLEOTIDE SEQUENCE</scope>
</reference>
<feature type="compositionally biased region" description="Polar residues" evidence="1">
    <location>
        <begin position="1"/>
        <end position="22"/>
    </location>
</feature>
<feature type="region of interest" description="Disordered" evidence="1">
    <location>
        <begin position="1"/>
        <end position="33"/>
    </location>
</feature>
<evidence type="ECO:0008006" key="4">
    <source>
        <dbReference type="Google" id="ProtNLM"/>
    </source>
</evidence>
<dbReference type="InterPro" id="IPR011990">
    <property type="entry name" value="TPR-like_helical_dom_sf"/>
</dbReference>
<accession>A0A814X3W3</accession>
<evidence type="ECO:0000256" key="1">
    <source>
        <dbReference type="SAM" id="MobiDB-lite"/>
    </source>
</evidence>
<dbReference type="SMART" id="SM00028">
    <property type="entry name" value="TPR"/>
    <property type="match status" value="3"/>
</dbReference>
<dbReference type="SUPFAM" id="SSF48452">
    <property type="entry name" value="TPR-like"/>
    <property type="match status" value="1"/>
</dbReference>
<dbReference type="InterPro" id="IPR019734">
    <property type="entry name" value="TPR_rpt"/>
</dbReference>
<dbReference type="Gene3D" id="1.25.40.10">
    <property type="entry name" value="Tetratricopeptide repeat domain"/>
    <property type="match status" value="1"/>
</dbReference>
<comment type="caution">
    <text evidence="2">The sequence shown here is derived from an EMBL/GenBank/DDBJ whole genome shotgun (WGS) entry which is preliminary data.</text>
</comment>
<organism evidence="2 3">
    <name type="scientific">Adineta ricciae</name>
    <name type="common">Rotifer</name>
    <dbReference type="NCBI Taxonomy" id="249248"/>
    <lineage>
        <taxon>Eukaryota</taxon>
        <taxon>Metazoa</taxon>
        <taxon>Spiralia</taxon>
        <taxon>Gnathifera</taxon>
        <taxon>Rotifera</taxon>
        <taxon>Eurotatoria</taxon>
        <taxon>Bdelloidea</taxon>
        <taxon>Adinetida</taxon>
        <taxon>Adinetidae</taxon>
        <taxon>Adineta</taxon>
    </lineage>
</organism>
<feature type="compositionally biased region" description="Basic and acidic residues" evidence="1">
    <location>
        <begin position="23"/>
        <end position="33"/>
    </location>
</feature>
<evidence type="ECO:0000313" key="2">
    <source>
        <dbReference type="EMBL" id="CAF1209836.1"/>
    </source>
</evidence>
<evidence type="ECO:0000313" key="3">
    <source>
        <dbReference type="Proteomes" id="UP000663828"/>
    </source>
</evidence>
<proteinExistence type="predicted"/>
<sequence>MNRKSTTIKSVRQIPANNAQRHTTADEKPRSKRPVIRETLSESYRLVWLAEDETSNIIPVANVRSVANDFKHFQNAKECIEYLKQSENTIFLVCSEKFGPLIVPEVYQLKHIWSIHIYNNDIQNNPHFVHSYSQVKIIFAKTSHLLESLTKDVQQYLKQEKFAAVMGTESQGNTAEWCDDWWLRYIHLLCYLPYPEDYRLQIIPLLRDYYDGVSSKLATVDELEKNYKSENVIWWYTRATFFCELLNRACRQHNIELSFLFGPYVQDIYQQLKKESDAFKEKRSSETPKMHVYRGQVMPTYEFNHHIASNVMNNSLLSTSLNRKKALEFISLGTMKDDYIRALFEIEIDLNEITRPYALISHLSEIPYEEEVLFMIGTDFRVQPDSLEYNDEDKVWVKKLRLYNYHKINDINKFDTTITERRLKDCVNDLFDENQMKYVTDSEMNCFRDIAKIYCNLGECYHTHKKDVKTALINYRLAITNYQLAIPLARDDYEKTSLLEQLTDVYSLKMDIKTNENESKQDYAEFIKCKQLSGENMLKYTSLNDSSFRDRLMEPGWIYASNRKYDEALNIYEHVIDIYLKESELDYDWIIRKVSDVIEIYTERKNDYNSALKYQLIKHECTLKQNQANLTDSYDKSQRKKRYIADEQVELADLYTKLHCYKEAHELYDAALKLRQELSDRFVRHEEIQDIQEKIESIRNNIES</sequence>